<comment type="caution">
    <text evidence="4">The sequence shown here is derived from an EMBL/GenBank/DDBJ whole genome shotgun (WGS) entry which is preliminary data.</text>
</comment>
<comment type="similarity">
    <text evidence="1">Belongs to the hcp beta-lactamase family.</text>
</comment>
<proteinExistence type="inferred from homology"/>
<dbReference type="InterPro" id="IPR011990">
    <property type="entry name" value="TPR-like_helical_dom_sf"/>
</dbReference>
<keyword evidence="3" id="KW-0732">Signal</keyword>
<evidence type="ECO:0000256" key="3">
    <source>
        <dbReference type="SAM" id="SignalP"/>
    </source>
</evidence>
<dbReference type="Proteomes" id="UP000025171">
    <property type="component" value="Unassembled WGS sequence"/>
</dbReference>
<dbReference type="RefSeq" id="WP_035615678.1">
    <property type="nucleotide sequence ID" value="NZ_ARYK01000003.1"/>
</dbReference>
<feature type="chain" id="PRO_5039955168" evidence="3">
    <location>
        <begin position="23"/>
        <end position="198"/>
    </location>
</feature>
<dbReference type="STRING" id="1280950.HJO_07577"/>
<gene>
    <name evidence="4" type="ORF">HJO_07577</name>
</gene>
<dbReference type="Pfam" id="PF08238">
    <property type="entry name" value="Sel1"/>
    <property type="match status" value="3"/>
</dbReference>
<feature type="signal peptide" evidence="3">
    <location>
        <begin position="1"/>
        <end position="22"/>
    </location>
</feature>
<dbReference type="eggNOG" id="COG0790">
    <property type="taxonomic scope" value="Bacteria"/>
</dbReference>
<dbReference type="EMBL" id="ARYK01000003">
    <property type="protein sequence ID" value="KCZ92797.1"/>
    <property type="molecule type" value="Genomic_DNA"/>
</dbReference>
<organism evidence="4 5">
    <name type="scientific">Hyphomonas johnsonii MHS-2</name>
    <dbReference type="NCBI Taxonomy" id="1280950"/>
    <lineage>
        <taxon>Bacteria</taxon>
        <taxon>Pseudomonadati</taxon>
        <taxon>Pseudomonadota</taxon>
        <taxon>Alphaproteobacteria</taxon>
        <taxon>Hyphomonadales</taxon>
        <taxon>Hyphomonadaceae</taxon>
        <taxon>Hyphomonas</taxon>
    </lineage>
</organism>
<dbReference type="PANTHER" id="PTHR13891:SF1">
    <property type="entry name" value="CYTOCHROME C OXIDASE ASSEMBLY FACTOR 7"/>
    <property type="match status" value="1"/>
</dbReference>
<accession>A0A059FQA3</accession>
<dbReference type="AlphaFoldDB" id="A0A059FQA3"/>
<evidence type="ECO:0000256" key="2">
    <source>
        <dbReference type="ARBA" id="ARBA00022737"/>
    </source>
</evidence>
<sequence length="198" mass="21511">MRLITSLLCLSILGFAATPSFAQSSRVERTQNEILLQDTQNNLEADRAARADAIRLCATKDYAACWQLGEYYRKGRGGLQDYSAAVKAYRTACDGQNAGACAALAYLATKGNGMDQDLKEARQLYKRSCDLGEVSGCAGYGNMLFTGKGGDKNVAEGTRVLQSACDEGYKWACDRITGLAAYDPNDNTWERLKDTAGR</sequence>
<reference evidence="4 5" key="1">
    <citation type="journal article" date="2014" name="Antonie Van Leeuwenhoek">
        <title>Hyphomonas beringensis sp. nov. and Hyphomonas chukchiensis sp. nov., isolated from surface seawater of the Bering Sea and Chukchi Sea.</title>
        <authorList>
            <person name="Li C."/>
            <person name="Lai Q."/>
            <person name="Li G."/>
            <person name="Dong C."/>
            <person name="Wang J."/>
            <person name="Liao Y."/>
            <person name="Shao Z."/>
        </authorList>
    </citation>
    <scope>NUCLEOTIDE SEQUENCE [LARGE SCALE GENOMIC DNA]</scope>
    <source>
        <strain evidence="4 5">MHS-2</strain>
    </source>
</reference>
<evidence type="ECO:0000313" key="4">
    <source>
        <dbReference type="EMBL" id="KCZ92797.1"/>
    </source>
</evidence>
<evidence type="ECO:0000313" key="5">
    <source>
        <dbReference type="Proteomes" id="UP000025171"/>
    </source>
</evidence>
<dbReference type="OrthoDB" id="7617927at2"/>
<name>A0A059FQA3_9PROT</name>
<dbReference type="PANTHER" id="PTHR13891">
    <property type="entry name" value="CYTOCHROME C OXIDASE ASSEMBLY FACTOR 7"/>
    <property type="match status" value="1"/>
</dbReference>
<dbReference type="PATRIC" id="fig|1280950.3.peg.1519"/>
<dbReference type="SMART" id="SM00671">
    <property type="entry name" value="SEL1"/>
    <property type="match status" value="3"/>
</dbReference>
<dbReference type="Gene3D" id="1.25.40.10">
    <property type="entry name" value="Tetratricopeptide repeat domain"/>
    <property type="match status" value="1"/>
</dbReference>
<keyword evidence="5" id="KW-1185">Reference proteome</keyword>
<dbReference type="InterPro" id="IPR040239">
    <property type="entry name" value="HcpB-like"/>
</dbReference>
<keyword evidence="2" id="KW-0677">Repeat</keyword>
<dbReference type="SUPFAM" id="SSF81901">
    <property type="entry name" value="HCP-like"/>
    <property type="match status" value="1"/>
</dbReference>
<dbReference type="InterPro" id="IPR006597">
    <property type="entry name" value="Sel1-like"/>
</dbReference>
<protein>
    <submittedName>
        <fullName evidence="4">Uncharacterized protein</fullName>
    </submittedName>
</protein>
<evidence type="ECO:0000256" key="1">
    <source>
        <dbReference type="ARBA" id="ARBA00008486"/>
    </source>
</evidence>